<evidence type="ECO:0000256" key="8">
    <source>
        <dbReference type="ARBA" id="ARBA00023012"/>
    </source>
</evidence>
<evidence type="ECO:0000313" key="10">
    <source>
        <dbReference type="EMBL" id="MFB5190579.1"/>
    </source>
</evidence>
<dbReference type="PANTHER" id="PTHR43711:SF1">
    <property type="entry name" value="HISTIDINE KINASE 1"/>
    <property type="match status" value="1"/>
</dbReference>
<sequence>MNEIIPLTKSIRVGSGSHILYVYADDEVYTENVASYVEMGLDMGQHVVYIDSEERYAAVCRRLAKSGRERLLQHITYVNNYDFYMMYGDFHFERVLEHLQHVIQPYVDSGQAIRLWGHVDWRGQADIAQQLHTYECRCDMAVGDLGILTVCAYDGRTIPAYVMTEMMRTHPLLMTDEQMVKSNLYDQPDARPIKFPTLSAQSRLESERDLYKEKLDFAHVISHEVRNPLTVIRAYASLVGDTMPPGSSQADKLAAIVDYCTVIDHEISDIIRTEHMLSSDALWVKKVIRPAGLILEVCEIMRAKARTQNLELDIDLQLSGEEALFGNSGGFKLILSNLVSNAIKYSYEGGRVVVRSYSSDGHLAIEVIDDGCGMSEEQQTKLFQKYEKLNDETSGQGIGLFMVKKLVDVFEGTIHVESELNRGSCFRIQLPFAQS</sequence>
<evidence type="ECO:0000259" key="9">
    <source>
        <dbReference type="PROSITE" id="PS50109"/>
    </source>
</evidence>
<dbReference type="PRINTS" id="PR00344">
    <property type="entry name" value="BCTRLSENSOR"/>
</dbReference>
<keyword evidence="3" id="KW-0597">Phosphoprotein</keyword>
<evidence type="ECO:0000256" key="6">
    <source>
        <dbReference type="ARBA" id="ARBA00022777"/>
    </source>
</evidence>
<keyword evidence="8" id="KW-0902">Two-component regulatory system</keyword>
<reference evidence="10 11" key="1">
    <citation type="journal article" date="2024" name="Int. J. Mol. Sci.">
        <title>Exploration of Alicyclobacillus spp. Genome in Search of Antibiotic Resistance.</title>
        <authorList>
            <person name="Bucka-Kolendo J."/>
            <person name="Kiousi D.E."/>
            <person name="Dekowska A."/>
            <person name="Mikolajczuk-Szczyrba A."/>
            <person name="Karadedos D.M."/>
            <person name="Michael P."/>
            <person name="Galanis A."/>
            <person name="Sokolowska B."/>
        </authorList>
    </citation>
    <scope>NUCLEOTIDE SEQUENCE [LARGE SCALE GENOMIC DNA]</scope>
    <source>
        <strain evidence="10 11">KKP 3000</strain>
    </source>
</reference>
<evidence type="ECO:0000256" key="4">
    <source>
        <dbReference type="ARBA" id="ARBA00022679"/>
    </source>
</evidence>
<dbReference type="InterPro" id="IPR005467">
    <property type="entry name" value="His_kinase_dom"/>
</dbReference>
<dbReference type="PANTHER" id="PTHR43711">
    <property type="entry name" value="TWO-COMPONENT HISTIDINE KINASE"/>
    <property type="match status" value="1"/>
</dbReference>
<dbReference type="InterPro" id="IPR003594">
    <property type="entry name" value="HATPase_dom"/>
</dbReference>
<dbReference type="InterPro" id="IPR050736">
    <property type="entry name" value="Sensor_HK_Regulatory"/>
</dbReference>
<evidence type="ECO:0000256" key="1">
    <source>
        <dbReference type="ARBA" id="ARBA00000085"/>
    </source>
</evidence>
<keyword evidence="6" id="KW-0418">Kinase</keyword>
<keyword evidence="11" id="KW-1185">Reference proteome</keyword>
<evidence type="ECO:0000256" key="5">
    <source>
        <dbReference type="ARBA" id="ARBA00022741"/>
    </source>
</evidence>
<gene>
    <name evidence="10" type="ORF">KKP3000_004050</name>
</gene>
<dbReference type="EMBL" id="JBDXSU010000006">
    <property type="protein sequence ID" value="MFB5190579.1"/>
    <property type="molecule type" value="Genomic_DNA"/>
</dbReference>
<dbReference type="SUPFAM" id="SSF47384">
    <property type="entry name" value="Homodimeric domain of signal transducing histidine kinase"/>
    <property type="match status" value="1"/>
</dbReference>
<evidence type="ECO:0000313" key="11">
    <source>
        <dbReference type="Proteomes" id="UP001579974"/>
    </source>
</evidence>
<evidence type="ECO:0000256" key="7">
    <source>
        <dbReference type="ARBA" id="ARBA00022840"/>
    </source>
</evidence>
<dbReference type="RefSeq" id="WP_275474800.1">
    <property type="nucleotide sequence ID" value="NZ_CP162940.1"/>
</dbReference>
<evidence type="ECO:0000256" key="2">
    <source>
        <dbReference type="ARBA" id="ARBA00012438"/>
    </source>
</evidence>
<dbReference type="InterPro" id="IPR003661">
    <property type="entry name" value="HisK_dim/P_dom"/>
</dbReference>
<dbReference type="Pfam" id="PF02518">
    <property type="entry name" value="HATPase_c"/>
    <property type="match status" value="1"/>
</dbReference>
<feature type="domain" description="Histidine kinase" evidence="9">
    <location>
        <begin position="220"/>
        <end position="434"/>
    </location>
</feature>
<dbReference type="Proteomes" id="UP001579974">
    <property type="component" value="Unassembled WGS sequence"/>
</dbReference>
<keyword evidence="5" id="KW-0547">Nucleotide-binding</keyword>
<dbReference type="CDD" id="cd00082">
    <property type="entry name" value="HisKA"/>
    <property type="match status" value="1"/>
</dbReference>
<name>A0ABV5AE95_9BACL</name>
<dbReference type="Pfam" id="PF00512">
    <property type="entry name" value="HisKA"/>
    <property type="match status" value="1"/>
</dbReference>
<dbReference type="PROSITE" id="PS50109">
    <property type="entry name" value="HIS_KIN"/>
    <property type="match status" value="1"/>
</dbReference>
<protein>
    <recommendedName>
        <fullName evidence="2">histidine kinase</fullName>
        <ecNumber evidence="2">2.7.13.3</ecNumber>
    </recommendedName>
</protein>
<comment type="caution">
    <text evidence="10">The sequence shown here is derived from an EMBL/GenBank/DDBJ whole genome shotgun (WGS) entry which is preliminary data.</text>
</comment>
<proteinExistence type="predicted"/>
<dbReference type="EC" id="2.7.13.3" evidence="2"/>
<dbReference type="Pfam" id="PF14417">
    <property type="entry name" value="MEDS"/>
    <property type="match status" value="1"/>
</dbReference>
<dbReference type="SMART" id="SM00387">
    <property type="entry name" value="HATPase_c"/>
    <property type="match status" value="1"/>
</dbReference>
<dbReference type="Gene3D" id="3.30.565.10">
    <property type="entry name" value="Histidine kinase-like ATPase, C-terminal domain"/>
    <property type="match status" value="1"/>
</dbReference>
<comment type="catalytic activity">
    <reaction evidence="1">
        <text>ATP + protein L-histidine = ADP + protein N-phospho-L-histidine.</text>
        <dbReference type="EC" id="2.7.13.3"/>
    </reaction>
</comment>
<accession>A0ABV5AE95</accession>
<dbReference type="InterPro" id="IPR025847">
    <property type="entry name" value="MEDS_domain"/>
</dbReference>
<keyword evidence="7" id="KW-0067">ATP-binding</keyword>
<dbReference type="CDD" id="cd00075">
    <property type="entry name" value="HATPase"/>
    <property type="match status" value="1"/>
</dbReference>
<organism evidence="10 11">
    <name type="scientific">Alicyclobacillus fastidiosus</name>
    <dbReference type="NCBI Taxonomy" id="392011"/>
    <lineage>
        <taxon>Bacteria</taxon>
        <taxon>Bacillati</taxon>
        <taxon>Bacillota</taxon>
        <taxon>Bacilli</taxon>
        <taxon>Bacillales</taxon>
        <taxon>Alicyclobacillaceae</taxon>
        <taxon>Alicyclobacillus</taxon>
    </lineage>
</organism>
<dbReference type="SMART" id="SM00388">
    <property type="entry name" value="HisKA"/>
    <property type="match status" value="1"/>
</dbReference>
<dbReference type="Gene3D" id="1.10.287.130">
    <property type="match status" value="1"/>
</dbReference>
<keyword evidence="4" id="KW-0808">Transferase</keyword>
<dbReference type="InterPro" id="IPR036890">
    <property type="entry name" value="HATPase_C_sf"/>
</dbReference>
<dbReference type="InterPro" id="IPR004358">
    <property type="entry name" value="Sig_transdc_His_kin-like_C"/>
</dbReference>
<evidence type="ECO:0000256" key="3">
    <source>
        <dbReference type="ARBA" id="ARBA00022553"/>
    </source>
</evidence>
<dbReference type="InterPro" id="IPR036097">
    <property type="entry name" value="HisK_dim/P_sf"/>
</dbReference>
<dbReference type="SUPFAM" id="SSF55874">
    <property type="entry name" value="ATPase domain of HSP90 chaperone/DNA topoisomerase II/histidine kinase"/>
    <property type="match status" value="1"/>
</dbReference>